<evidence type="ECO:0000313" key="5">
    <source>
        <dbReference type="EMBL" id="RLV58669.1"/>
    </source>
</evidence>
<dbReference type="Proteomes" id="UP000281474">
    <property type="component" value="Unassembled WGS sequence"/>
</dbReference>
<dbReference type="AlphaFoldDB" id="A0A3L8PV81"/>
<name>A0A3L8PV81_9GAMM</name>
<dbReference type="NCBIfam" id="NF001237">
    <property type="entry name" value="PRK00207.1"/>
    <property type="match status" value="1"/>
</dbReference>
<comment type="subcellular location">
    <subcellularLocation>
        <location evidence="1">Cytoplasm</location>
    </subcellularLocation>
</comment>
<dbReference type="NCBIfam" id="TIGR03012">
    <property type="entry name" value="sulf_tusD_dsrE"/>
    <property type="match status" value="1"/>
</dbReference>
<dbReference type="EMBL" id="QZEI01000061">
    <property type="protein sequence ID" value="RLV58669.1"/>
    <property type="molecule type" value="Genomic_DNA"/>
</dbReference>
<comment type="caution">
    <text evidence="5">The sequence shown here is derived from an EMBL/GenBank/DDBJ whole genome shotgun (WGS) entry which is preliminary data.</text>
</comment>
<dbReference type="PANTHER" id="PTHR34874:SF3">
    <property type="entry name" value="SULFURTRANSFERASE TUSD"/>
    <property type="match status" value="1"/>
</dbReference>
<evidence type="ECO:0000256" key="1">
    <source>
        <dbReference type="ARBA" id="ARBA00004496"/>
    </source>
</evidence>
<protein>
    <submittedName>
        <fullName evidence="5">Sulfurtransferase complex subunit TusD</fullName>
    </submittedName>
</protein>
<dbReference type="FunFam" id="3.40.1260.10:FF:000001">
    <property type="entry name" value="Sulfurtransferase TusD"/>
    <property type="match status" value="1"/>
</dbReference>
<keyword evidence="4 5" id="KW-0808">Transferase</keyword>
<comment type="similarity">
    <text evidence="2">Belongs to the DsrE/TusD family.</text>
</comment>
<evidence type="ECO:0000256" key="4">
    <source>
        <dbReference type="ARBA" id="ARBA00022679"/>
    </source>
</evidence>
<reference evidence="5 6" key="1">
    <citation type="submission" date="2018-09" db="EMBL/GenBank/DDBJ databases">
        <title>Phylogeny of the Shewanellaceae, and recommendation for two new genera, Pseudoshewanella and Parashewanella.</title>
        <authorList>
            <person name="Wang G."/>
        </authorList>
    </citation>
    <scope>NUCLEOTIDE SEQUENCE [LARGE SCALE GENOMIC DNA]</scope>
    <source>
        <strain evidence="5 6">C51</strain>
    </source>
</reference>
<accession>A0A3L8PV81</accession>
<dbReference type="Gene3D" id="3.40.1260.10">
    <property type="entry name" value="DsrEFH-like"/>
    <property type="match status" value="1"/>
</dbReference>
<dbReference type="InterPro" id="IPR027396">
    <property type="entry name" value="DsrEFH-like"/>
</dbReference>
<proteinExistence type="inferred from homology"/>
<dbReference type="InterPro" id="IPR017463">
    <property type="entry name" value="Sulphur_relay_TusD/DsrE"/>
</dbReference>
<sequence>MSKFIIQVTCSAYGDSASYRALAAAKAVIDSGHELTKIFFYRDGVSHANALLCPASDEFNIYLRWKQLAAQYDIPLICCVSAALRRGVVAEQEANEEGLIGFNAMLPFTMAGLGELITGIKTADRVITF</sequence>
<dbReference type="GO" id="GO:0097163">
    <property type="term" value="F:sulfur carrier activity"/>
    <property type="evidence" value="ECO:0007669"/>
    <property type="project" value="TreeGrafter"/>
</dbReference>
<organism evidence="5 6">
    <name type="scientific">Parashewanella curva</name>
    <dbReference type="NCBI Taxonomy" id="2338552"/>
    <lineage>
        <taxon>Bacteria</taxon>
        <taxon>Pseudomonadati</taxon>
        <taxon>Pseudomonadota</taxon>
        <taxon>Gammaproteobacteria</taxon>
        <taxon>Alteromonadales</taxon>
        <taxon>Shewanellaceae</taxon>
        <taxon>Parashewanella</taxon>
    </lineage>
</organism>
<dbReference type="InterPro" id="IPR003787">
    <property type="entry name" value="Sulphur_relay_DsrE/F-like"/>
</dbReference>
<evidence type="ECO:0000313" key="6">
    <source>
        <dbReference type="Proteomes" id="UP000281474"/>
    </source>
</evidence>
<gene>
    <name evidence="5" type="primary">tusD</name>
    <name evidence="5" type="ORF">D5018_16230</name>
</gene>
<dbReference type="GO" id="GO:0002143">
    <property type="term" value="P:tRNA wobble position uridine thiolation"/>
    <property type="evidence" value="ECO:0007669"/>
    <property type="project" value="TreeGrafter"/>
</dbReference>
<dbReference type="SUPFAM" id="SSF75169">
    <property type="entry name" value="DsrEFH-like"/>
    <property type="match status" value="1"/>
</dbReference>
<dbReference type="PANTHER" id="PTHR34874">
    <property type="entry name" value="PROTEIN YCHN"/>
    <property type="match status" value="1"/>
</dbReference>
<dbReference type="RefSeq" id="WP_121840045.1">
    <property type="nucleotide sequence ID" value="NZ_ML014810.1"/>
</dbReference>
<dbReference type="GO" id="GO:1990228">
    <property type="term" value="C:sulfurtransferase complex"/>
    <property type="evidence" value="ECO:0007669"/>
    <property type="project" value="TreeGrafter"/>
</dbReference>
<dbReference type="Pfam" id="PF02635">
    <property type="entry name" value="DsrE"/>
    <property type="match status" value="1"/>
</dbReference>
<evidence type="ECO:0000256" key="3">
    <source>
        <dbReference type="ARBA" id="ARBA00022490"/>
    </source>
</evidence>
<keyword evidence="3" id="KW-0963">Cytoplasm</keyword>
<evidence type="ECO:0000256" key="2">
    <source>
        <dbReference type="ARBA" id="ARBA00007067"/>
    </source>
</evidence>
<dbReference type="OrthoDB" id="9787483at2"/>
<dbReference type="GO" id="GO:0016783">
    <property type="term" value="F:sulfurtransferase activity"/>
    <property type="evidence" value="ECO:0007669"/>
    <property type="project" value="InterPro"/>
</dbReference>
<keyword evidence="6" id="KW-1185">Reference proteome</keyword>